<reference evidence="1" key="1">
    <citation type="submission" date="2014-11" db="EMBL/GenBank/DDBJ databases">
        <authorList>
            <person name="Amaro Gonzalez C."/>
        </authorList>
    </citation>
    <scope>NUCLEOTIDE SEQUENCE</scope>
</reference>
<dbReference type="EMBL" id="GBXM01017111">
    <property type="protein sequence ID" value="JAH91466.1"/>
    <property type="molecule type" value="Transcribed_RNA"/>
</dbReference>
<dbReference type="AlphaFoldDB" id="A0A0E9WME0"/>
<accession>A0A0E9WME0</accession>
<reference evidence="1" key="2">
    <citation type="journal article" date="2015" name="Fish Shellfish Immunol.">
        <title>Early steps in the European eel (Anguilla anguilla)-Vibrio vulnificus interaction in the gills: Role of the RtxA13 toxin.</title>
        <authorList>
            <person name="Callol A."/>
            <person name="Pajuelo D."/>
            <person name="Ebbesson L."/>
            <person name="Teles M."/>
            <person name="MacKenzie S."/>
            <person name="Amaro C."/>
        </authorList>
    </citation>
    <scope>NUCLEOTIDE SEQUENCE</scope>
</reference>
<protein>
    <submittedName>
        <fullName evidence="1">Uncharacterized protein</fullName>
    </submittedName>
</protein>
<organism evidence="1">
    <name type="scientific">Anguilla anguilla</name>
    <name type="common">European freshwater eel</name>
    <name type="synonym">Muraena anguilla</name>
    <dbReference type="NCBI Taxonomy" id="7936"/>
    <lineage>
        <taxon>Eukaryota</taxon>
        <taxon>Metazoa</taxon>
        <taxon>Chordata</taxon>
        <taxon>Craniata</taxon>
        <taxon>Vertebrata</taxon>
        <taxon>Euteleostomi</taxon>
        <taxon>Actinopterygii</taxon>
        <taxon>Neopterygii</taxon>
        <taxon>Teleostei</taxon>
        <taxon>Anguilliformes</taxon>
        <taxon>Anguillidae</taxon>
        <taxon>Anguilla</taxon>
    </lineage>
</organism>
<sequence length="53" mass="5766">MVLAFPSLTDTYCNPWLNPAVLEEFSLSGLCCSAIRNPCSTSSSIIVFVIQLI</sequence>
<proteinExistence type="predicted"/>
<evidence type="ECO:0000313" key="1">
    <source>
        <dbReference type="EMBL" id="JAH91466.1"/>
    </source>
</evidence>
<name>A0A0E9WME0_ANGAN</name>